<gene>
    <name evidence="1" type="ORF">LPJ64_004201</name>
</gene>
<dbReference type="AlphaFoldDB" id="A0A9W7XJH4"/>
<accession>A0A9W7XJH4</accession>
<reference evidence="1" key="1">
    <citation type="submission" date="2022-07" db="EMBL/GenBank/DDBJ databases">
        <title>Phylogenomic reconstructions and comparative analyses of Kickxellomycotina fungi.</title>
        <authorList>
            <person name="Reynolds N.K."/>
            <person name="Stajich J.E."/>
            <person name="Barry K."/>
            <person name="Grigoriev I.V."/>
            <person name="Crous P."/>
            <person name="Smith M.E."/>
        </authorList>
    </citation>
    <scope>NUCLEOTIDE SEQUENCE</scope>
    <source>
        <strain evidence="1">NBRC 105413</strain>
    </source>
</reference>
<sequence>MATFSTLPKSRAFLPKLKIPANTFEQELSSTVWVPNPETTKFKSLFSSSAASADPSASSEYQVSSALPSTMPRQSSSIYCSQCKAYYVNPALFYNHINTCSSESSSTMSSAGTIIE</sequence>
<keyword evidence="2" id="KW-1185">Reference proteome</keyword>
<dbReference type="EMBL" id="JANBOH010000194">
    <property type="protein sequence ID" value="KAJ1644080.1"/>
    <property type="molecule type" value="Genomic_DNA"/>
</dbReference>
<evidence type="ECO:0000313" key="1">
    <source>
        <dbReference type="EMBL" id="KAJ1644080.1"/>
    </source>
</evidence>
<comment type="caution">
    <text evidence="1">The sequence shown here is derived from an EMBL/GenBank/DDBJ whole genome shotgun (WGS) entry which is preliminary data.</text>
</comment>
<name>A0A9W7XJH4_9FUNG</name>
<organism evidence="1 2">
    <name type="scientific">Coemansia asiatica</name>
    <dbReference type="NCBI Taxonomy" id="1052880"/>
    <lineage>
        <taxon>Eukaryota</taxon>
        <taxon>Fungi</taxon>
        <taxon>Fungi incertae sedis</taxon>
        <taxon>Zoopagomycota</taxon>
        <taxon>Kickxellomycotina</taxon>
        <taxon>Kickxellomycetes</taxon>
        <taxon>Kickxellales</taxon>
        <taxon>Kickxellaceae</taxon>
        <taxon>Coemansia</taxon>
    </lineage>
</organism>
<evidence type="ECO:0000313" key="2">
    <source>
        <dbReference type="Proteomes" id="UP001145021"/>
    </source>
</evidence>
<proteinExistence type="predicted"/>
<protein>
    <submittedName>
        <fullName evidence="1">Uncharacterized protein</fullName>
    </submittedName>
</protein>
<dbReference type="Proteomes" id="UP001145021">
    <property type="component" value="Unassembled WGS sequence"/>
</dbReference>